<proteinExistence type="predicted"/>
<reference evidence="2 3" key="1">
    <citation type="submission" date="2023-02" db="EMBL/GenBank/DDBJ databases">
        <title>LHISI_Scaffold_Assembly.</title>
        <authorList>
            <person name="Stuart O.P."/>
            <person name="Cleave R."/>
            <person name="Magrath M.J.L."/>
            <person name="Mikheyev A.S."/>
        </authorList>
    </citation>
    <scope>NUCLEOTIDE SEQUENCE [LARGE SCALE GENOMIC DNA]</scope>
    <source>
        <strain evidence="2">Daus_M_001</strain>
        <tissue evidence="2">Leg muscle</tissue>
    </source>
</reference>
<evidence type="ECO:0000313" key="3">
    <source>
        <dbReference type="Proteomes" id="UP001159363"/>
    </source>
</evidence>
<comment type="caution">
    <text evidence="2">The sequence shown here is derived from an EMBL/GenBank/DDBJ whole genome shotgun (WGS) entry which is preliminary data.</text>
</comment>
<feature type="transmembrane region" description="Helical" evidence="1">
    <location>
        <begin position="51"/>
        <end position="70"/>
    </location>
</feature>
<keyword evidence="1" id="KW-0472">Membrane</keyword>
<sequence>MFWVFAPPPLFPGALFRRSMMWNFPHALGAMDGKRAMIQAPWPSGTECHNYKIFFSIILAFWYTLITLSYA</sequence>
<evidence type="ECO:0000256" key="1">
    <source>
        <dbReference type="SAM" id="Phobius"/>
    </source>
</evidence>
<evidence type="ECO:0000313" key="2">
    <source>
        <dbReference type="EMBL" id="KAJ8882106.1"/>
    </source>
</evidence>
<keyword evidence="1" id="KW-1133">Transmembrane helix</keyword>
<keyword evidence="3" id="KW-1185">Reference proteome</keyword>
<name>A0ABQ9HCQ5_9NEOP</name>
<dbReference type="EMBL" id="JARBHB010000006">
    <property type="protein sequence ID" value="KAJ8882106.1"/>
    <property type="molecule type" value="Genomic_DNA"/>
</dbReference>
<dbReference type="Proteomes" id="UP001159363">
    <property type="component" value="Chromosome 5"/>
</dbReference>
<accession>A0ABQ9HCQ5</accession>
<organism evidence="2 3">
    <name type="scientific">Dryococelus australis</name>
    <dbReference type="NCBI Taxonomy" id="614101"/>
    <lineage>
        <taxon>Eukaryota</taxon>
        <taxon>Metazoa</taxon>
        <taxon>Ecdysozoa</taxon>
        <taxon>Arthropoda</taxon>
        <taxon>Hexapoda</taxon>
        <taxon>Insecta</taxon>
        <taxon>Pterygota</taxon>
        <taxon>Neoptera</taxon>
        <taxon>Polyneoptera</taxon>
        <taxon>Phasmatodea</taxon>
        <taxon>Verophasmatodea</taxon>
        <taxon>Anareolatae</taxon>
        <taxon>Phasmatidae</taxon>
        <taxon>Eurycanthinae</taxon>
        <taxon>Dryococelus</taxon>
    </lineage>
</organism>
<keyword evidence="1" id="KW-0812">Transmembrane</keyword>
<gene>
    <name evidence="2" type="ORF">PR048_018594</name>
</gene>
<protein>
    <submittedName>
        <fullName evidence="2">Uncharacterized protein</fullName>
    </submittedName>
</protein>